<name>A0A1H1VSR0_9ACTN</name>
<dbReference type="PANTHER" id="PTHR48097">
    <property type="entry name" value="L-THREONINE ALDOLASE-RELATED"/>
    <property type="match status" value="1"/>
</dbReference>
<feature type="modified residue" description="N6-(pyridoxal phosphate)lysine" evidence="5">
    <location>
        <position position="198"/>
    </location>
</feature>
<dbReference type="InterPro" id="IPR015422">
    <property type="entry name" value="PyrdxlP-dep_Trfase_small"/>
</dbReference>
<dbReference type="EMBL" id="LT629772">
    <property type="protein sequence ID" value="SDS87937.1"/>
    <property type="molecule type" value="Genomic_DNA"/>
</dbReference>
<dbReference type="InterPro" id="IPR001597">
    <property type="entry name" value="ArAA_b-elim_lyase/Thr_aldolase"/>
</dbReference>
<gene>
    <name evidence="8" type="ORF">SAMN04489812_3340</name>
</gene>
<dbReference type="OrthoDB" id="9774495at2"/>
<sequence>MADFRSDTVTVADRAMRTAMAEAEVGDDFYGEDPTVHRLEQRAAELVGTEASVLVTNQTLANLLAGSALAVGDQVLCHVDSDLHRWEAHSFAAVAGQQVLGLPGESGLLDLAALRSALAATDPAAPRPGLVCIENSHSASGGRVWTIDQIAAVADLADRHHVPLLCDGARLFNAAVAAGYAPTEVARHCDAITISLYKGLGAPMGSLVCADGPTIERVRVLRRRFGTTFRQIGHLAAAGLVALDRTAELAADHRLAADLYAGLGRVFGTQAVGPEPTTNIVTVRLGQRAPGFVAELAVHDVLVTEIVPGTVRFVTHRDIDAADVAAAVRAAEVADRGGDNRPSDAGGLHPVGLLDGARP</sequence>
<dbReference type="InterPro" id="IPR023603">
    <property type="entry name" value="Low_specificity_L-TA-like"/>
</dbReference>
<protein>
    <submittedName>
        <fullName evidence="8">L-threonine aldolase</fullName>
    </submittedName>
</protein>
<keyword evidence="3" id="KW-0663">Pyridoxal phosphate</keyword>
<evidence type="ECO:0000313" key="8">
    <source>
        <dbReference type="EMBL" id="SDS87937.1"/>
    </source>
</evidence>
<evidence type="ECO:0000256" key="3">
    <source>
        <dbReference type="ARBA" id="ARBA00022898"/>
    </source>
</evidence>
<evidence type="ECO:0000256" key="2">
    <source>
        <dbReference type="ARBA" id="ARBA00006966"/>
    </source>
</evidence>
<dbReference type="GO" id="GO:0006567">
    <property type="term" value="P:L-threonine catabolic process"/>
    <property type="evidence" value="ECO:0007669"/>
    <property type="project" value="TreeGrafter"/>
</dbReference>
<proteinExistence type="inferred from homology"/>
<dbReference type="Pfam" id="PF01212">
    <property type="entry name" value="Beta_elim_lyase"/>
    <property type="match status" value="1"/>
</dbReference>
<dbReference type="GO" id="GO:0006545">
    <property type="term" value="P:glycine biosynthetic process"/>
    <property type="evidence" value="ECO:0007669"/>
    <property type="project" value="TreeGrafter"/>
</dbReference>
<accession>A0A1H1VSR0</accession>
<dbReference type="AlphaFoldDB" id="A0A1H1VSR0"/>
<feature type="region of interest" description="Disordered" evidence="6">
    <location>
        <begin position="335"/>
        <end position="359"/>
    </location>
</feature>
<dbReference type="PIRSF" id="PIRSF017617">
    <property type="entry name" value="Thr_aldolase"/>
    <property type="match status" value="1"/>
</dbReference>
<comment type="similarity">
    <text evidence="2">Belongs to the threonine aldolase family.</text>
</comment>
<evidence type="ECO:0000256" key="5">
    <source>
        <dbReference type="PIRSR" id="PIRSR017617-1"/>
    </source>
</evidence>
<dbReference type="NCBIfam" id="NF041359">
    <property type="entry name" value="GntG_guanitoxin"/>
    <property type="match status" value="1"/>
</dbReference>
<dbReference type="RefSeq" id="WP_157683517.1">
    <property type="nucleotide sequence ID" value="NZ_LT629772.1"/>
</dbReference>
<evidence type="ECO:0000256" key="4">
    <source>
        <dbReference type="ARBA" id="ARBA00023239"/>
    </source>
</evidence>
<evidence type="ECO:0000313" key="9">
    <source>
        <dbReference type="Proteomes" id="UP000199103"/>
    </source>
</evidence>
<evidence type="ECO:0000259" key="7">
    <source>
        <dbReference type="Pfam" id="PF01212"/>
    </source>
</evidence>
<dbReference type="PANTHER" id="PTHR48097:SF9">
    <property type="entry name" value="L-THREONINE ALDOLASE"/>
    <property type="match status" value="1"/>
</dbReference>
<evidence type="ECO:0000256" key="1">
    <source>
        <dbReference type="ARBA" id="ARBA00001933"/>
    </source>
</evidence>
<feature type="domain" description="Aromatic amino acid beta-eliminating lyase/threonine aldolase" evidence="7">
    <location>
        <begin position="3"/>
        <end position="283"/>
    </location>
</feature>
<dbReference type="InterPro" id="IPR015424">
    <property type="entry name" value="PyrdxlP-dep_Trfase"/>
</dbReference>
<dbReference type="Gene3D" id="3.90.1150.10">
    <property type="entry name" value="Aspartate Aminotransferase, domain 1"/>
    <property type="match status" value="1"/>
</dbReference>
<comment type="cofactor">
    <cofactor evidence="1">
        <name>pyridoxal 5'-phosphate</name>
        <dbReference type="ChEBI" id="CHEBI:597326"/>
    </cofactor>
</comment>
<organism evidence="8 9">
    <name type="scientific">Microlunatus soli</name>
    <dbReference type="NCBI Taxonomy" id="630515"/>
    <lineage>
        <taxon>Bacteria</taxon>
        <taxon>Bacillati</taxon>
        <taxon>Actinomycetota</taxon>
        <taxon>Actinomycetes</taxon>
        <taxon>Propionibacteriales</taxon>
        <taxon>Propionibacteriaceae</taxon>
        <taxon>Microlunatus</taxon>
    </lineage>
</organism>
<dbReference type="SUPFAM" id="SSF53383">
    <property type="entry name" value="PLP-dependent transferases"/>
    <property type="match status" value="1"/>
</dbReference>
<dbReference type="STRING" id="630515.SAMN04489812_3340"/>
<reference evidence="8 9" key="1">
    <citation type="submission" date="2016-10" db="EMBL/GenBank/DDBJ databases">
        <authorList>
            <person name="de Groot N.N."/>
        </authorList>
    </citation>
    <scope>NUCLEOTIDE SEQUENCE [LARGE SCALE GENOMIC DNA]</scope>
    <source>
        <strain evidence="8 9">DSM 21800</strain>
    </source>
</reference>
<dbReference type="Proteomes" id="UP000199103">
    <property type="component" value="Chromosome I"/>
</dbReference>
<dbReference type="GO" id="GO:0005829">
    <property type="term" value="C:cytosol"/>
    <property type="evidence" value="ECO:0007669"/>
    <property type="project" value="TreeGrafter"/>
</dbReference>
<dbReference type="FunFam" id="3.40.640.10:FF:000030">
    <property type="entry name" value="Low-specificity L-threonine aldolase"/>
    <property type="match status" value="1"/>
</dbReference>
<keyword evidence="4" id="KW-0456">Lyase</keyword>
<dbReference type="Gene3D" id="3.40.640.10">
    <property type="entry name" value="Type I PLP-dependent aspartate aminotransferase-like (Major domain)"/>
    <property type="match status" value="1"/>
</dbReference>
<dbReference type="InterPro" id="IPR015421">
    <property type="entry name" value="PyrdxlP-dep_Trfase_major"/>
</dbReference>
<keyword evidence="9" id="KW-1185">Reference proteome</keyword>
<evidence type="ECO:0000256" key="6">
    <source>
        <dbReference type="SAM" id="MobiDB-lite"/>
    </source>
</evidence>
<dbReference type="GO" id="GO:0008732">
    <property type="term" value="F:L-allo-threonine aldolase activity"/>
    <property type="evidence" value="ECO:0007669"/>
    <property type="project" value="TreeGrafter"/>
</dbReference>